<keyword evidence="2" id="KW-0812">Transmembrane</keyword>
<accession>S3CFZ5</accession>
<organism evidence="3 4">
    <name type="scientific">Glarea lozoyensis (strain ATCC 20868 / MF5171)</name>
    <dbReference type="NCBI Taxonomy" id="1116229"/>
    <lineage>
        <taxon>Eukaryota</taxon>
        <taxon>Fungi</taxon>
        <taxon>Dikarya</taxon>
        <taxon>Ascomycota</taxon>
        <taxon>Pezizomycotina</taxon>
        <taxon>Leotiomycetes</taxon>
        <taxon>Helotiales</taxon>
        <taxon>Helotiaceae</taxon>
        <taxon>Glarea</taxon>
    </lineage>
</organism>
<feature type="transmembrane region" description="Helical" evidence="2">
    <location>
        <begin position="168"/>
        <end position="186"/>
    </location>
</feature>
<evidence type="ECO:0000313" key="3">
    <source>
        <dbReference type="EMBL" id="EPE24810.1"/>
    </source>
</evidence>
<dbReference type="OrthoDB" id="3549244at2759"/>
<dbReference type="Proteomes" id="UP000016922">
    <property type="component" value="Unassembled WGS sequence"/>
</dbReference>
<dbReference type="GeneID" id="19470432"/>
<keyword evidence="4" id="KW-1185">Reference proteome</keyword>
<dbReference type="EMBL" id="KE145372">
    <property type="protein sequence ID" value="EPE24810.1"/>
    <property type="molecule type" value="Genomic_DNA"/>
</dbReference>
<feature type="region of interest" description="Disordered" evidence="1">
    <location>
        <begin position="94"/>
        <end position="119"/>
    </location>
</feature>
<protein>
    <submittedName>
        <fullName evidence="3">Uncharacterized protein</fullName>
    </submittedName>
</protein>
<keyword evidence="2" id="KW-1133">Transmembrane helix</keyword>
<feature type="compositionally biased region" description="Low complexity" evidence="1">
    <location>
        <begin position="94"/>
        <end position="104"/>
    </location>
</feature>
<evidence type="ECO:0000256" key="2">
    <source>
        <dbReference type="SAM" id="Phobius"/>
    </source>
</evidence>
<reference evidence="3 4" key="1">
    <citation type="journal article" date="2013" name="BMC Genomics">
        <title>Genomics-driven discovery of the pneumocandin biosynthetic gene cluster in the fungus Glarea lozoyensis.</title>
        <authorList>
            <person name="Chen L."/>
            <person name="Yue Q."/>
            <person name="Zhang X."/>
            <person name="Xiang M."/>
            <person name="Wang C."/>
            <person name="Li S."/>
            <person name="Che Y."/>
            <person name="Ortiz-Lopez F.J."/>
            <person name="Bills G.F."/>
            <person name="Liu X."/>
            <person name="An Z."/>
        </authorList>
    </citation>
    <scope>NUCLEOTIDE SEQUENCE [LARGE SCALE GENOMIC DNA]</scope>
    <source>
        <strain evidence="4">ATCC 20868 / MF5171</strain>
    </source>
</reference>
<dbReference type="AlphaFoldDB" id="S3CFZ5"/>
<gene>
    <name evidence="3" type="ORF">GLAREA_11391</name>
</gene>
<dbReference type="KEGG" id="glz:GLAREA_11391"/>
<evidence type="ECO:0000256" key="1">
    <source>
        <dbReference type="SAM" id="MobiDB-lite"/>
    </source>
</evidence>
<evidence type="ECO:0000313" key="4">
    <source>
        <dbReference type="Proteomes" id="UP000016922"/>
    </source>
</evidence>
<dbReference type="HOGENOM" id="CLU_1447820_0_0_1"/>
<feature type="compositionally biased region" description="Pro residues" evidence="1">
    <location>
        <begin position="105"/>
        <end position="117"/>
    </location>
</feature>
<keyword evidence="2" id="KW-0472">Membrane</keyword>
<sequence length="187" mass="19689">MTANQCGRPLNQLSVYPVYECYPVCSLRNNISPEWNAALTKCCGPSPTKINWCYSFCAVEESQFSAWTSCIQNVTGSPYGLACQRADQSPYLNSNPPYPESYSQPQPPPGVTVPPRPTQSKVYCTTTSSVVLSSTTASTSSGGVVKRSVSAASASTTAVQKGGSPKRLGLSVGGVLCGFMVVAALVL</sequence>
<proteinExistence type="predicted"/>
<name>S3CFZ5_GLAL2</name>
<dbReference type="RefSeq" id="XP_008087725.1">
    <property type="nucleotide sequence ID" value="XM_008089534.1"/>
</dbReference>